<reference evidence="1" key="1">
    <citation type="submission" date="2021-03" db="EMBL/GenBank/DDBJ databases">
        <title>Draft genome sequence of rust myrtle Austropuccinia psidii MF-1, a brazilian biotype.</title>
        <authorList>
            <person name="Quecine M.C."/>
            <person name="Pachon D.M.R."/>
            <person name="Bonatelli M.L."/>
            <person name="Correr F.H."/>
            <person name="Franceschini L.M."/>
            <person name="Leite T.F."/>
            <person name="Margarido G.R.A."/>
            <person name="Almeida C.A."/>
            <person name="Ferrarezi J.A."/>
            <person name="Labate C.A."/>
        </authorList>
    </citation>
    <scope>NUCLEOTIDE SEQUENCE</scope>
    <source>
        <strain evidence="1">MF-1</strain>
    </source>
</reference>
<keyword evidence="2" id="KW-1185">Reference proteome</keyword>
<name>A0A9Q3BG53_9BASI</name>
<dbReference type="Proteomes" id="UP000765509">
    <property type="component" value="Unassembled WGS sequence"/>
</dbReference>
<evidence type="ECO:0000313" key="2">
    <source>
        <dbReference type="Proteomes" id="UP000765509"/>
    </source>
</evidence>
<sequence>MNDAFENAKWKCDKSNKTPEFKVVDSIIVSALNFNNIKGPKKLKDSLAGPFISKSLHEKNAMQVELTGELENKNPTFPVSLVKKYTLSND</sequence>
<gene>
    <name evidence="1" type="ORF">O181_004315</name>
</gene>
<comment type="caution">
    <text evidence="1">The sequence shown here is derived from an EMBL/GenBank/DDBJ whole genome shotgun (WGS) entry which is preliminary data.</text>
</comment>
<organism evidence="1 2">
    <name type="scientific">Austropuccinia psidii MF-1</name>
    <dbReference type="NCBI Taxonomy" id="1389203"/>
    <lineage>
        <taxon>Eukaryota</taxon>
        <taxon>Fungi</taxon>
        <taxon>Dikarya</taxon>
        <taxon>Basidiomycota</taxon>
        <taxon>Pucciniomycotina</taxon>
        <taxon>Pucciniomycetes</taxon>
        <taxon>Pucciniales</taxon>
        <taxon>Sphaerophragmiaceae</taxon>
        <taxon>Austropuccinia</taxon>
    </lineage>
</organism>
<dbReference type="EMBL" id="AVOT02000828">
    <property type="protein sequence ID" value="MBW0464600.1"/>
    <property type="molecule type" value="Genomic_DNA"/>
</dbReference>
<proteinExistence type="predicted"/>
<protein>
    <submittedName>
        <fullName evidence="1">Uncharacterized protein</fullName>
    </submittedName>
</protein>
<evidence type="ECO:0000313" key="1">
    <source>
        <dbReference type="EMBL" id="MBW0464600.1"/>
    </source>
</evidence>
<accession>A0A9Q3BG53</accession>
<dbReference type="AlphaFoldDB" id="A0A9Q3BG53"/>